<dbReference type="InterPro" id="IPR036661">
    <property type="entry name" value="Luciferase-like_sf"/>
</dbReference>
<feature type="binding site" evidence="6">
    <location>
        <position position="145"/>
    </location>
    <ligand>
        <name>FMN</name>
        <dbReference type="ChEBI" id="CHEBI:58210"/>
    </ligand>
</feature>
<feature type="binding site" evidence="6">
    <location>
        <position position="174"/>
    </location>
    <ligand>
        <name>FMN</name>
        <dbReference type="ChEBI" id="CHEBI:58210"/>
    </ligand>
</feature>
<accession>A0A4R1HWZ5</accession>
<reference evidence="8 9" key="1">
    <citation type="submission" date="2019-03" db="EMBL/GenBank/DDBJ databases">
        <title>Sequencing the genomes of 1000 actinobacteria strains.</title>
        <authorList>
            <person name="Klenk H.-P."/>
        </authorList>
    </citation>
    <scope>NUCLEOTIDE SEQUENCE [LARGE SCALE GENOMIC DNA]</scope>
    <source>
        <strain evidence="8 9">DSM 44969</strain>
    </source>
</reference>
<evidence type="ECO:0000256" key="2">
    <source>
        <dbReference type="ARBA" id="ARBA00022643"/>
    </source>
</evidence>
<organism evidence="8 9">
    <name type="scientific">Pseudonocardia endophytica</name>
    <dbReference type="NCBI Taxonomy" id="401976"/>
    <lineage>
        <taxon>Bacteria</taxon>
        <taxon>Bacillati</taxon>
        <taxon>Actinomycetota</taxon>
        <taxon>Actinomycetes</taxon>
        <taxon>Pseudonocardiales</taxon>
        <taxon>Pseudonocardiaceae</taxon>
        <taxon>Pseudonocardia</taxon>
    </lineage>
</organism>
<sequence>MTLRLFAEFHHSGDHEAAWRLPTAQPERIADAGYYVERARLAARGGFDAVFFADFPGFDPAVRHHIRWPFEPTVLLGAVAAAVPDVRLVATASTVFSTADRLVDTFAALQRVSGGRAGWNVVTAGSPTAARALGIDALPPHDERYDAADAVVADFRERWDPDVPRPLLVQAGASDRGREFAARHADVVFAATPTLADGRAFRDDLHRRAATYGRPPPLLLPGFLVTLGSTVDEARRLRTRLDDLLTDPNLAGLLRGFGIEPPAAGLDAPLPADLADPSFGGIRSRAPVLAAIAARLGPSTSLRTLARHVAGSRGHLQHAGTPEEIATIMGEWHAAGAADGFVVKFSHNPGGAEDFVDGVVPVLRHRGLLRPRDVGTPVPTAGW</sequence>
<protein>
    <submittedName>
        <fullName evidence="8">Alkanesulfonate monooxygenase SsuD/methylene tetrahydromethanopterin reductase-like flavin-dependent oxidoreductase (Luciferase family)</fullName>
    </submittedName>
</protein>
<dbReference type="GO" id="GO:0016705">
    <property type="term" value="F:oxidoreductase activity, acting on paired donors, with incorporation or reduction of molecular oxygen"/>
    <property type="evidence" value="ECO:0007669"/>
    <property type="project" value="InterPro"/>
</dbReference>
<dbReference type="Gene3D" id="3.20.20.30">
    <property type="entry name" value="Luciferase-like domain"/>
    <property type="match status" value="1"/>
</dbReference>
<dbReference type="InterPro" id="IPR051260">
    <property type="entry name" value="Diverse_substr_monoxygenases"/>
</dbReference>
<dbReference type="PANTHER" id="PTHR30011">
    <property type="entry name" value="ALKANESULFONATE MONOOXYGENASE-RELATED"/>
    <property type="match status" value="1"/>
</dbReference>
<dbReference type="InterPro" id="IPR011251">
    <property type="entry name" value="Luciferase-like_dom"/>
</dbReference>
<dbReference type="EMBL" id="SMFZ01000002">
    <property type="protein sequence ID" value="TCK22062.1"/>
    <property type="molecule type" value="Genomic_DNA"/>
</dbReference>
<comment type="similarity">
    <text evidence="5">Belongs to the NtaA/SnaA/DszA monooxygenase family.</text>
</comment>
<keyword evidence="4 8" id="KW-0503">Monooxygenase</keyword>
<evidence type="ECO:0000256" key="3">
    <source>
        <dbReference type="ARBA" id="ARBA00023002"/>
    </source>
</evidence>
<keyword evidence="3" id="KW-0560">Oxidoreductase</keyword>
<keyword evidence="2 6" id="KW-0288">FMN</keyword>
<name>A0A4R1HWZ5_PSEEN</name>
<dbReference type="AlphaFoldDB" id="A0A4R1HWZ5"/>
<comment type="caution">
    <text evidence="8">The sequence shown here is derived from an EMBL/GenBank/DDBJ whole genome shotgun (WGS) entry which is preliminary data.</text>
</comment>
<gene>
    <name evidence="8" type="ORF">EV378_6060</name>
</gene>
<dbReference type="PANTHER" id="PTHR30011:SF16">
    <property type="entry name" value="C2H2 FINGER DOMAIN TRANSCRIPTION FACTOR (EUROFUNG)-RELATED"/>
    <property type="match status" value="1"/>
</dbReference>
<dbReference type="SUPFAM" id="SSF51679">
    <property type="entry name" value="Bacterial luciferase-like"/>
    <property type="match status" value="1"/>
</dbReference>
<keyword evidence="1 6" id="KW-0285">Flavoprotein</keyword>
<dbReference type="Pfam" id="PF00296">
    <property type="entry name" value="Bac_luciferase"/>
    <property type="match status" value="1"/>
</dbReference>
<keyword evidence="9" id="KW-1185">Reference proteome</keyword>
<feature type="binding site" evidence="6">
    <location>
        <position position="54"/>
    </location>
    <ligand>
        <name>FMN</name>
        <dbReference type="ChEBI" id="CHEBI:58210"/>
    </ligand>
</feature>
<dbReference type="GO" id="GO:0004497">
    <property type="term" value="F:monooxygenase activity"/>
    <property type="evidence" value="ECO:0007669"/>
    <property type="project" value="UniProtKB-KW"/>
</dbReference>
<dbReference type="Proteomes" id="UP000295560">
    <property type="component" value="Unassembled WGS sequence"/>
</dbReference>
<evidence type="ECO:0000256" key="1">
    <source>
        <dbReference type="ARBA" id="ARBA00022630"/>
    </source>
</evidence>
<feature type="binding site" evidence="6">
    <location>
        <position position="91"/>
    </location>
    <ligand>
        <name>FMN</name>
        <dbReference type="ChEBI" id="CHEBI:58210"/>
    </ligand>
</feature>
<dbReference type="RefSeq" id="WP_165922551.1">
    <property type="nucleotide sequence ID" value="NZ_SMFZ01000002.1"/>
</dbReference>
<dbReference type="InterPro" id="IPR016215">
    <property type="entry name" value="NTA_MOA"/>
</dbReference>
<feature type="domain" description="Luciferase-like" evidence="7">
    <location>
        <begin position="9"/>
        <end position="337"/>
    </location>
</feature>
<evidence type="ECO:0000256" key="5">
    <source>
        <dbReference type="ARBA" id="ARBA00033748"/>
    </source>
</evidence>
<dbReference type="PIRSF" id="PIRSF000337">
    <property type="entry name" value="NTA_MOA"/>
    <property type="match status" value="1"/>
</dbReference>
<evidence type="ECO:0000256" key="6">
    <source>
        <dbReference type="PIRSR" id="PIRSR000337-1"/>
    </source>
</evidence>
<evidence type="ECO:0000313" key="8">
    <source>
        <dbReference type="EMBL" id="TCK22062.1"/>
    </source>
</evidence>
<evidence type="ECO:0000256" key="4">
    <source>
        <dbReference type="ARBA" id="ARBA00023033"/>
    </source>
</evidence>
<evidence type="ECO:0000259" key="7">
    <source>
        <dbReference type="Pfam" id="PF00296"/>
    </source>
</evidence>
<feature type="binding site" evidence="6">
    <location>
        <position position="141"/>
    </location>
    <ligand>
        <name>FMN</name>
        <dbReference type="ChEBI" id="CHEBI:58210"/>
    </ligand>
</feature>
<proteinExistence type="inferred from homology"/>
<evidence type="ECO:0000313" key="9">
    <source>
        <dbReference type="Proteomes" id="UP000295560"/>
    </source>
</evidence>